<dbReference type="InterPro" id="IPR010047">
    <property type="entry name" value="CODH"/>
</dbReference>
<dbReference type="RefSeq" id="WP_084067892.1">
    <property type="nucleotide sequence ID" value="NZ_FWXY01000006.1"/>
</dbReference>
<evidence type="ECO:0000256" key="7">
    <source>
        <dbReference type="ARBA" id="ARBA00023014"/>
    </source>
</evidence>
<evidence type="ECO:0000256" key="9">
    <source>
        <dbReference type="PIRNR" id="PIRNR005023"/>
    </source>
</evidence>
<dbReference type="GO" id="GO:0042542">
    <property type="term" value="P:response to hydrogen peroxide"/>
    <property type="evidence" value="ECO:0007669"/>
    <property type="project" value="TreeGrafter"/>
</dbReference>
<dbReference type="STRING" id="1121400.SAMN02746065_10640"/>
<reference evidence="11 12" key="1">
    <citation type="submission" date="2017-04" db="EMBL/GenBank/DDBJ databases">
        <authorList>
            <person name="Afonso C.L."/>
            <person name="Miller P.J."/>
            <person name="Scott M.A."/>
            <person name="Spackman E."/>
            <person name="Goraichik I."/>
            <person name="Dimitrov K.M."/>
            <person name="Suarez D.L."/>
            <person name="Swayne D.E."/>
        </authorList>
    </citation>
    <scope>NUCLEOTIDE SEQUENCE [LARGE SCALE GENOMIC DNA]</scope>
    <source>
        <strain evidence="11 12">DSM 3385</strain>
    </source>
</reference>
<dbReference type="AlphaFoldDB" id="A0A1W2AR41"/>
<evidence type="ECO:0000313" key="12">
    <source>
        <dbReference type="Proteomes" id="UP000192418"/>
    </source>
</evidence>
<keyword evidence="3 10" id="KW-0533">Nickel</keyword>
<feature type="binding site" evidence="10">
    <location>
        <position position="302"/>
    </location>
    <ligand>
        <name>[Ni-4Fe-4S] cluster</name>
        <dbReference type="ChEBI" id="CHEBI:47739"/>
    </ligand>
</feature>
<dbReference type="GO" id="GO:0016151">
    <property type="term" value="F:nickel cation binding"/>
    <property type="evidence" value="ECO:0007669"/>
    <property type="project" value="InterPro"/>
</dbReference>
<feature type="binding site" evidence="10">
    <location>
        <position position="266"/>
    </location>
    <ligand>
        <name>[Ni-4Fe-4S] cluster</name>
        <dbReference type="ChEBI" id="CHEBI:47739"/>
    </ligand>
</feature>
<dbReference type="CDD" id="cd01915">
    <property type="entry name" value="CODH"/>
    <property type="match status" value="1"/>
</dbReference>
<keyword evidence="5 9" id="KW-0560">Oxidoreductase</keyword>
<feature type="binding site" evidence="10">
    <location>
        <position position="448"/>
    </location>
    <ligand>
        <name>[Ni-4Fe-4S] cluster</name>
        <dbReference type="ChEBI" id="CHEBI:47739"/>
    </ligand>
</feature>
<evidence type="ECO:0000256" key="1">
    <source>
        <dbReference type="ARBA" id="ARBA00001966"/>
    </source>
</evidence>
<organism evidence="11 12">
    <name type="scientific">Desulfocicer vacuolatum DSM 3385</name>
    <dbReference type="NCBI Taxonomy" id="1121400"/>
    <lineage>
        <taxon>Bacteria</taxon>
        <taxon>Pseudomonadati</taxon>
        <taxon>Thermodesulfobacteriota</taxon>
        <taxon>Desulfobacteria</taxon>
        <taxon>Desulfobacterales</taxon>
        <taxon>Desulfobacteraceae</taxon>
        <taxon>Desulfocicer</taxon>
    </lineage>
</organism>
<feature type="binding site" evidence="10">
    <location>
        <position position="340"/>
    </location>
    <ligand>
        <name>[Ni-4Fe-4S] cluster</name>
        <dbReference type="ChEBI" id="CHEBI:47739"/>
    </ligand>
</feature>
<dbReference type="GO" id="GO:0050418">
    <property type="term" value="F:hydroxylamine reductase activity"/>
    <property type="evidence" value="ECO:0007669"/>
    <property type="project" value="TreeGrafter"/>
</dbReference>
<feature type="binding site" evidence="10">
    <location>
        <position position="61"/>
    </location>
    <ligand>
        <name>[4Fe-4S] cluster</name>
        <dbReference type="ChEBI" id="CHEBI:49883"/>
        <label>2</label>
    </ligand>
</feature>
<keyword evidence="4 9" id="KW-0479">Metal-binding</keyword>
<keyword evidence="6 9" id="KW-0408">Iron</keyword>
<protein>
    <recommendedName>
        <fullName evidence="9">Carbon monoxide dehydrogenase</fullName>
        <ecNumber evidence="9">1.2.7.4</ecNumber>
    </recommendedName>
</protein>
<dbReference type="OrthoDB" id="5478720at2"/>
<dbReference type="GO" id="GO:0006091">
    <property type="term" value="P:generation of precursor metabolites and energy"/>
    <property type="evidence" value="ECO:0007669"/>
    <property type="project" value="InterPro"/>
</dbReference>
<dbReference type="Pfam" id="PF03063">
    <property type="entry name" value="Prismane"/>
    <property type="match status" value="1"/>
</dbReference>
<evidence type="ECO:0000256" key="10">
    <source>
        <dbReference type="PIRSR" id="PIRSR005023-1"/>
    </source>
</evidence>
<keyword evidence="12" id="KW-1185">Reference proteome</keyword>
<dbReference type="Proteomes" id="UP000192418">
    <property type="component" value="Unassembled WGS sequence"/>
</dbReference>
<dbReference type="PANTHER" id="PTHR30109:SF4">
    <property type="entry name" value="CARBON MONOXIDE DEHYDROGENASE"/>
    <property type="match status" value="1"/>
</dbReference>
<dbReference type="Gene3D" id="3.40.50.2030">
    <property type="match status" value="2"/>
</dbReference>
<name>A0A1W2AR41_9BACT</name>
<proteinExistence type="predicted"/>
<dbReference type="GO" id="GO:0004601">
    <property type="term" value="F:peroxidase activity"/>
    <property type="evidence" value="ECO:0007669"/>
    <property type="project" value="TreeGrafter"/>
</dbReference>
<evidence type="ECO:0000313" key="11">
    <source>
        <dbReference type="EMBL" id="SMC63186.1"/>
    </source>
</evidence>
<dbReference type="GO" id="GO:0043885">
    <property type="term" value="F:anaerobic carbon-monoxide dehydrogenase activity"/>
    <property type="evidence" value="ECO:0007669"/>
    <property type="project" value="UniProtKB-UniRule"/>
</dbReference>
<evidence type="ECO:0000256" key="3">
    <source>
        <dbReference type="ARBA" id="ARBA00022596"/>
    </source>
</evidence>
<feature type="binding site" evidence="10">
    <location>
        <position position="44"/>
    </location>
    <ligand>
        <name>[4Fe-4S] cluster</name>
        <dbReference type="ChEBI" id="CHEBI:49883"/>
        <label>1</label>
        <note>ligand shared between dimeric partners</note>
    </ligand>
</feature>
<evidence type="ECO:0000256" key="4">
    <source>
        <dbReference type="ARBA" id="ARBA00022723"/>
    </source>
</evidence>
<dbReference type="InterPro" id="IPR016101">
    <property type="entry name" value="CO_DH_a-bundle"/>
</dbReference>
<dbReference type="NCBIfam" id="TIGR01702">
    <property type="entry name" value="CO_DH_cata"/>
    <property type="match status" value="1"/>
</dbReference>
<comment type="cofactor">
    <cofactor evidence="1">
        <name>[4Fe-4S] cluster</name>
        <dbReference type="ChEBI" id="CHEBI:49883"/>
    </cofactor>
</comment>
<feature type="binding site" evidence="10">
    <location>
        <position position="52"/>
    </location>
    <ligand>
        <name>[4Fe-4S] cluster</name>
        <dbReference type="ChEBI" id="CHEBI:49883"/>
        <label>1</label>
        <note>ligand shared between dimeric partners</note>
    </ligand>
</feature>
<evidence type="ECO:0000256" key="5">
    <source>
        <dbReference type="ARBA" id="ARBA00023002"/>
    </source>
</evidence>
<feature type="binding site" evidence="10">
    <location>
        <position position="478"/>
    </location>
    <ligand>
        <name>[Ni-4Fe-4S] cluster</name>
        <dbReference type="ChEBI" id="CHEBI:47739"/>
    </ligand>
</feature>
<dbReference type="InterPro" id="IPR011254">
    <property type="entry name" value="Prismane-like_sf"/>
</dbReference>
<feature type="binding site" evidence="10">
    <location>
        <position position="53"/>
    </location>
    <ligand>
        <name>[4Fe-4S] cluster</name>
        <dbReference type="ChEBI" id="CHEBI:49883"/>
        <label>2</label>
    </ligand>
</feature>
<evidence type="ECO:0000256" key="6">
    <source>
        <dbReference type="ARBA" id="ARBA00023004"/>
    </source>
</evidence>
<evidence type="ECO:0000256" key="2">
    <source>
        <dbReference type="ARBA" id="ARBA00022485"/>
    </source>
</evidence>
<dbReference type="Gene3D" id="1.20.1270.30">
    <property type="match status" value="1"/>
</dbReference>
<accession>A0A1W2AR41</accession>
<dbReference type="InterPro" id="IPR004137">
    <property type="entry name" value="HCP/CODH"/>
</dbReference>
<dbReference type="PIRSF" id="PIRSF005023">
    <property type="entry name" value="CODH"/>
    <property type="match status" value="1"/>
</dbReference>
<feature type="binding site" evidence="10">
    <location>
        <position position="56"/>
    </location>
    <ligand>
        <name>[4Fe-4S] cluster</name>
        <dbReference type="ChEBI" id="CHEBI:49883"/>
        <label>2</label>
    </ligand>
</feature>
<dbReference type="SUPFAM" id="SSF56821">
    <property type="entry name" value="Prismane protein-like"/>
    <property type="match status" value="1"/>
</dbReference>
<feature type="binding site" evidence="10">
    <location>
        <position position="75"/>
    </location>
    <ligand>
        <name>[4Fe-4S] cluster</name>
        <dbReference type="ChEBI" id="CHEBI:49883"/>
        <label>2</label>
    </ligand>
</feature>
<dbReference type="GO" id="GO:0051539">
    <property type="term" value="F:4 iron, 4 sulfur cluster binding"/>
    <property type="evidence" value="ECO:0007669"/>
    <property type="project" value="UniProtKB-UniRule"/>
</dbReference>
<sequence length="627" mass="66709">MANEFRKQAENRSIDESCQPIIEAGLKQGIETAWERLEKQKPQCGFGQLGICCTNCDMGPCRIDPFGNDPQKGVCGATADTIVARNLIRMLATGAAAHSDHGREILEVLYEAATDKADAYTITDVEKLKALADEYGLATDGISTKDLAKALSLKILEEFGTIKGKLQFYERLPEKRKALLNKLGIAPRSVDREIVETMHRVHMGVDNDYINLLTHGLRTALSDGWGGSMMATEASDVLFGTPSPLSSQVNLAVLKQDQVNIILHGHNPILSEMIVNAAMDKDAVAKAKAMGATGINLAGMCCTGNELLMRRGVPIAGNMLNQELAIMSGAVEAMVVDYQCIFPAIVDVAGCFHTQVISTASKAKFPGATHMEFEPHSAVQTAAAIVDQAIENFPNRKKDRLCIPNNPADWTAGFSVEALLKALGGSTDPLLDAIKSGQIRGAVGIVGCNNPKVKHDFAHVRIMERLIADNVLVVGTGCAMIAAGKAGLMMPESAEKAGPGLKAVCQALGIPPVLHMGSCVDCSRILVLVAALAKALDVDISDLPVLGSAPEWYSEKAVSIGSYFVASGVTVHLGLSPRILGSKAVTSLLTQGLESVVKASFFVETDPDKAADAMIEKIDQKRKALGI</sequence>
<dbReference type="EMBL" id="FWXY01000006">
    <property type="protein sequence ID" value="SMC63186.1"/>
    <property type="molecule type" value="Genomic_DNA"/>
</dbReference>
<dbReference type="InterPro" id="IPR016099">
    <property type="entry name" value="Prismane-like_a/b-sand"/>
</dbReference>
<keyword evidence="2 9" id="KW-0004">4Fe-4S</keyword>
<dbReference type="EC" id="1.2.7.4" evidence="9"/>
<comment type="catalytic activity">
    <reaction evidence="8 9">
        <text>CO + 2 oxidized [2Fe-2S]-[ferredoxin] + H2O = 2 reduced [2Fe-2S]-[ferredoxin] + CO2 + 2 H(+)</text>
        <dbReference type="Rhea" id="RHEA:21040"/>
        <dbReference type="Rhea" id="RHEA-COMP:10000"/>
        <dbReference type="Rhea" id="RHEA-COMP:10001"/>
        <dbReference type="ChEBI" id="CHEBI:15377"/>
        <dbReference type="ChEBI" id="CHEBI:15378"/>
        <dbReference type="ChEBI" id="CHEBI:16526"/>
        <dbReference type="ChEBI" id="CHEBI:17245"/>
        <dbReference type="ChEBI" id="CHEBI:33737"/>
        <dbReference type="ChEBI" id="CHEBI:33738"/>
        <dbReference type="EC" id="1.2.7.4"/>
    </reaction>
</comment>
<keyword evidence="7 9" id="KW-0411">Iron-sulfur</keyword>
<feature type="binding site" evidence="10">
    <location>
        <position position="519"/>
    </location>
    <ligand>
        <name>[Ni-4Fe-4S] cluster</name>
        <dbReference type="ChEBI" id="CHEBI:47739"/>
    </ligand>
</feature>
<evidence type="ECO:0000256" key="8">
    <source>
        <dbReference type="ARBA" id="ARBA00048733"/>
    </source>
</evidence>
<dbReference type="PANTHER" id="PTHR30109">
    <property type="entry name" value="HYDROXYLAMINE REDUCTASE"/>
    <property type="match status" value="1"/>
</dbReference>
<gene>
    <name evidence="11" type="ORF">SAMN02746065_10640</name>
</gene>